<feature type="transmembrane region" description="Helical" evidence="2">
    <location>
        <begin position="101"/>
        <end position="119"/>
    </location>
</feature>
<dbReference type="Pfam" id="PF26527">
    <property type="entry name" value="DUF8176"/>
    <property type="match status" value="1"/>
</dbReference>
<keyword evidence="2" id="KW-0472">Membrane</keyword>
<feature type="region of interest" description="Disordered" evidence="1">
    <location>
        <begin position="123"/>
        <end position="147"/>
    </location>
</feature>
<sequence>MRSPKPIDDAHGRARLDQPPTPGPHAVPEPTPDIEGDLDATHDHPGPGLELETGAGPEPGSRPRWLTPEPEDSVPEPTAGGLWGGEEGGEGERRMSGRARAWAALIAVTAVVIGAVVAARADDTARQPPRGTAIPVSAASTTPPGEGACTGLSGTVVTDGPGDRATVAGVIAAFQAAYYLTRDPDAAMGLVAPEAGITRDGLAAGIASVPVGARHCVAVTPISASTANVHVVQLNPDGLRVDYLQLVNTRPGEGTALLISNVQSQG</sequence>
<comment type="caution">
    <text evidence="4">The sequence shown here is derived from an EMBL/GenBank/DDBJ whole genome shotgun (WGS) entry which is preliminary data.</text>
</comment>
<feature type="domain" description="DUF8176" evidence="3">
    <location>
        <begin position="154"/>
        <end position="258"/>
    </location>
</feature>
<reference evidence="4" key="1">
    <citation type="submission" date="2020-11" db="EMBL/GenBank/DDBJ databases">
        <title>Nocardia NEAU-351.nov., a novel actinomycete isolated from the cow dung.</title>
        <authorList>
            <person name="Zhang X."/>
        </authorList>
    </citation>
    <scope>NUCLEOTIDE SEQUENCE</scope>
    <source>
        <strain evidence="4">NEAU-351</strain>
    </source>
</reference>
<dbReference type="InterPro" id="IPR058489">
    <property type="entry name" value="DUF8176"/>
</dbReference>
<keyword evidence="5" id="KW-1185">Reference proteome</keyword>
<proteinExistence type="predicted"/>
<evidence type="ECO:0000259" key="3">
    <source>
        <dbReference type="Pfam" id="PF26527"/>
    </source>
</evidence>
<dbReference type="Proteomes" id="UP000655751">
    <property type="component" value="Unassembled WGS sequence"/>
</dbReference>
<feature type="compositionally biased region" description="Pro residues" evidence="1">
    <location>
        <begin position="19"/>
        <end position="31"/>
    </location>
</feature>
<evidence type="ECO:0000256" key="1">
    <source>
        <dbReference type="SAM" id="MobiDB-lite"/>
    </source>
</evidence>
<evidence type="ECO:0000313" key="5">
    <source>
        <dbReference type="Proteomes" id="UP000655751"/>
    </source>
</evidence>
<dbReference type="RefSeq" id="WP_196150006.1">
    <property type="nucleotide sequence ID" value="NZ_JADMLG010000005.1"/>
</dbReference>
<accession>A0A931N3B2</accession>
<dbReference type="AlphaFoldDB" id="A0A931N3B2"/>
<keyword evidence="2" id="KW-1133">Transmembrane helix</keyword>
<evidence type="ECO:0000256" key="2">
    <source>
        <dbReference type="SAM" id="Phobius"/>
    </source>
</evidence>
<gene>
    <name evidence="4" type="ORF">IT779_15570</name>
</gene>
<evidence type="ECO:0000313" key="4">
    <source>
        <dbReference type="EMBL" id="MBH0777694.1"/>
    </source>
</evidence>
<name>A0A931N3B2_9NOCA</name>
<dbReference type="EMBL" id="JADMLG010000005">
    <property type="protein sequence ID" value="MBH0777694.1"/>
    <property type="molecule type" value="Genomic_DNA"/>
</dbReference>
<feature type="region of interest" description="Disordered" evidence="1">
    <location>
        <begin position="1"/>
        <end position="95"/>
    </location>
</feature>
<keyword evidence="2" id="KW-0812">Transmembrane</keyword>
<organism evidence="4 5">
    <name type="scientific">Nocardia bovistercoris</name>
    <dbReference type="NCBI Taxonomy" id="2785916"/>
    <lineage>
        <taxon>Bacteria</taxon>
        <taxon>Bacillati</taxon>
        <taxon>Actinomycetota</taxon>
        <taxon>Actinomycetes</taxon>
        <taxon>Mycobacteriales</taxon>
        <taxon>Nocardiaceae</taxon>
        <taxon>Nocardia</taxon>
    </lineage>
</organism>
<protein>
    <recommendedName>
        <fullName evidence="3">DUF8176 domain-containing protein</fullName>
    </recommendedName>
</protein>
<feature type="compositionally biased region" description="Basic and acidic residues" evidence="1">
    <location>
        <begin position="1"/>
        <end position="16"/>
    </location>
</feature>